<evidence type="ECO:0000313" key="1">
    <source>
        <dbReference type="EMBL" id="MSS58869.1"/>
    </source>
</evidence>
<dbReference type="EMBL" id="VUMN01000018">
    <property type="protein sequence ID" value="MSS58869.1"/>
    <property type="molecule type" value="Genomic_DNA"/>
</dbReference>
<dbReference type="InterPro" id="IPR011990">
    <property type="entry name" value="TPR-like_helical_dom_sf"/>
</dbReference>
<dbReference type="SMART" id="SM00671">
    <property type="entry name" value="SEL1"/>
    <property type="match status" value="4"/>
</dbReference>
<comment type="caution">
    <text evidence="1">The sequence shown here is derived from an EMBL/GenBank/DDBJ whole genome shotgun (WGS) entry which is preliminary data.</text>
</comment>
<dbReference type="AlphaFoldDB" id="A0A7X2NSU2"/>
<dbReference type="Pfam" id="PF08238">
    <property type="entry name" value="Sel1"/>
    <property type="match status" value="4"/>
</dbReference>
<dbReference type="Proteomes" id="UP000461880">
    <property type="component" value="Unassembled WGS sequence"/>
</dbReference>
<dbReference type="PANTHER" id="PTHR43628:SF1">
    <property type="entry name" value="CHITIN SYNTHASE REGULATORY FACTOR 2-RELATED"/>
    <property type="match status" value="1"/>
</dbReference>
<reference evidence="1 2" key="1">
    <citation type="submission" date="2019-08" db="EMBL/GenBank/DDBJ databases">
        <title>In-depth cultivation of the pig gut microbiome towards novel bacterial diversity and tailored functional studies.</title>
        <authorList>
            <person name="Wylensek D."/>
            <person name="Hitch T.C.A."/>
            <person name="Clavel T."/>
        </authorList>
    </citation>
    <scope>NUCLEOTIDE SEQUENCE [LARGE SCALE GENOMIC DNA]</scope>
    <source>
        <strain evidence="1 2">Oil+RF-744-GAM-WT-6</strain>
    </source>
</reference>
<accession>A0A7X2NSU2</accession>
<dbReference type="InterPro" id="IPR006597">
    <property type="entry name" value="Sel1-like"/>
</dbReference>
<protein>
    <submittedName>
        <fullName evidence="1">Sel1 repeat family protein</fullName>
    </submittedName>
</protein>
<gene>
    <name evidence="1" type="ORF">FYJ51_08095</name>
</gene>
<keyword evidence="2" id="KW-1185">Reference proteome</keyword>
<proteinExistence type="predicted"/>
<dbReference type="RefSeq" id="WP_154504864.1">
    <property type="nucleotide sequence ID" value="NZ_JAQXPC010000083.1"/>
</dbReference>
<evidence type="ECO:0000313" key="2">
    <source>
        <dbReference type="Proteomes" id="UP000461880"/>
    </source>
</evidence>
<dbReference type="PANTHER" id="PTHR43628">
    <property type="entry name" value="ACTIVATOR OF C KINASE PROTEIN 1-RELATED"/>
    <property type="match status" value="1"/>
</dbReference>
<dbReference type="InterPro" id="IPR052945">
    <property type="entry name" value="Mitotic_Regulator"/>
</dbReference>
<dbReference type="Gene3D" id="1.25.40.10">
    <property type="entry name" value="Tetratricopeptide repeat domain"/>
    <property type="match status" value="1"/>
</dbReference>
<sequence length="208" mass="23316">MMAAENTEEQNNRSDEALATIGEAYYRGLGVKVNYSEAFRYYKKAAEMGNIPALRRMGSCYELGRGVKKNMAEALSCYEDASARGDVTATYKVGDFYWNGVQSLLQKDVQKAADYYIEAFQLLQAANDVWNAPDVYLRIADCLYNGIGTDVDYRNAYDFYCSATDGFMDRMDAGDMECEDLLERAEKGEELCRTKLGLKEDGPGNIQA</sequence>
<organism evidence="1 2">
    <name type="scientific">Stecheria intestinalis</name>
    <dbReference type="NCBI Taxonomy" id="2606630"/>
    <lineage>
        <taxon>Bacteria</taxon>
        <taxon>Bacillati</taxon>
        <taxon>Bacillota</taxon>
        <taxon>Erysipelotrichia</taxon>
        <taxon>Erysipelotrichales</taxon>
        <taxon>Erysipelotrichaceae</taxon>
        <taxon>Stecheria</taxon>
    </lineage>
</organism>
<name>A0A7X2NSU2_9FIRM</name>
<dbReference type="SUPFAM" id="SSF81901">
    <property type="entry name" value="HCP-like"/>
    <property type="match status" value="1"/>
</dbReference>